<sequence length="235" mass="26213">RSLCMSGFSDALDWRPLFFRESFVTHSACALCGLLSKKAVRLACAHTLCLECHEESERLGGACPLDDKSFDDDDIVSCWNAASGCDFEGPTSRLLEHYKQCTFHTVSCPRCQLSVLRREIVRHYKEGCSVSLTAPAADTICGNLHYDDIKQTSADLKRGMLKISEELSCLQTSFNQCREDLRTTERRTNEQLAAQSSTHSEQITRVFVGTRELLSTKLLKISEELSGLQACLSVC</sequence>
<evidence type="ECO:0000313" key="2">
    <source>
        <dbReference type="Proteomes" id="UP000805193"/>
    </source>
</evidence>
<dbReference type="Proteomes" id="UP000805193">
    <property type="component" value="Unassembled WGS sequence"/>
</dbReference>
<name>A0AC60QP89_IXOPE</name>
<reference evidence="1 2" key="1">
    <citation type="journal article" date="2020" name="Cell">
        <title>Large-Scale Comparative Analyses of Tick Genomes Elucidate Their Genetic Diversity and Vector Capacities.</title>
        <authorList>
            <consortium name="Tick Genome and Microbiome Consortium (TIGMIC)"/>
            <person name="Jia N."/>
            <person name="Wang J."/>
            <person name="Shi W."/>
            <person name="Du L."/>
            <person name="Sun Y."/>
            <person name="Zhan W."/>
            <person name="Jiang J.F."/>
            <person name="Wang Q."/>
            <person name="Zhang B."/>
            <person name="Ji P."/>
            <person name="Bell-Sakyi L."/>
            <person name="Cui X.M."/>
            <person name="Yuan T.T."/>
            <person name="Jiang B.G."/>
            <person name="Yang W.F."/>
            <person name="Lam T.T."/>
            <person name="Chang Q.C."/>
            <person name="Ding S.J."/>
            <person name="Wang X.J."/>
            <person name="Zhu J.G."/>
            <person name="Ruan X.D."/>
            <person name="Zhao L."/>
            <person name="Wei J.T."/>
            <person name="Ye R.Z."/>
            <person name="Que T.C."/>
            <person name="Du C.H."/>
            <person name="Zhou Y.H."/>
            <person name="Cheng J.X."/>
            <person name="Dai P.F."/>
            <person name="Guo W.B."/>
            <person name="Han X.H."/>
            <person name="Huang E.J."/>
            <person name="Li L.F."/>
            <person name="Wei W."/>
            <person name="Gao Y.C."/>
            <person name="Liu J.Z."/>
            <person name="Shao H.Z."/>
            <person name="Wang X."/>
            <person name="Wang C.C."/>
            <person name="Yang T.C."/>
            <person name="Huo Q.B."/>
            <person name="Li W."/>
            <person name="Chen H.Y."/>
            <person name="Chen S.E."/>
            <person name="Zhou L.G."/>
            <person name="Ni X.B."/>
            <person name="Tian J.H."/>
            <person name="Sheng Y."/>
            <person name="Liu T."/>
            <person name="Pan Y.S."/>
            <person name="Xia L.Y."/>
            <person name="Li J."/>
            <person name="Zhao F."/>
            <person name="Cao W.C."/>
        </authorList>
    </citation>
    <scope>NUCLEOTIDE SEQUENCE [LARGE SCALE GENOMIC DNA]</scope>
    <source>
        <strain evidence="1">Iper-2018</strain>
    </source>
</reference>
<organism evidence="1 2">
    <name type="scientific">Ixodes persulcatus</name>
    <name type="common">Taiga tick</name>
    <dbReference type="NCBI Taxonomy" id="34615"/>
    <lineage>
        <taxon>Eukaryota</taxon>
        <taxon>Metazoa</taxon>
        <taxon>Ecdysozoa</taxon>
        <taxon>Arthropoda</taxon>
        <taxon>Chelicerata</taxon>
        <taxon>Arachnida</taxon>
        <taxon>Acari</taxon>
        <taxon>Parasitiformes</taxon>
        <taxon>Ixodida</taxon>
        <taxon>Ixodoidea</taxon>
        <taxon>Ixodidae</taxon>
        <taxon>Ixodinae</taxon>
        <taxon>Ixodes</taxon>
    </lineage>
</organism>
<feature type="non-terminal residue" evidence="1">
    <location>
        <position position="235"/>
    </location>
</feature>
<keyword evidence="2" id="KW-1185">Reference proteome</keyword>
<accession>A0AC60QP89</accession>
<protein>
    <submittedName>
        <fullName evidence="1">Uncharacterized protein</fullName>
    </submittedName>
</protein>
<feature type="non-terminal residue" evidence="1">
    <location>
        <position position="1"/>
    </location>
</feature>
<gene>
    <name evidence="1" type="ORF">HPB47_017071</name>
</gene>
<proteinExistence type="predicted"/>
<comment type="caution">
    <text evidence="1">The sequence shown here is derived from an EMBL/GenBank/DDBJ whole genome shotgun (WGS) entry which is preliminary data.</text>
</comment>
<dbReference type="EMBL" id="JABSTQ010005918">
    <property type="protein sequence ID" value="KAG0438289.1"/>
    <property type="molecule type" value="Genomic_DNA"/>
</dbReference>
<evidence type="ECO:0000313" key="1">
    <source>
        <dbReference type="EMBL" id="KAG0438289.1"/>
    </source>
</evidence>